<reference evidence="2 3" key="1">
    <citation type="submission" date="2018-03" db="EMBL/GenBank/DDBJ databases">
        <title>Whole genome sequencing of Histamine producing bacteria.</title>
        <authorList>
            <person name="Butler K."/>
        </authorList>
    </citation>
    <scope>NUCLEOTIDE SEQUENCE [LARGE SCALE GENOMIC DNA]</scope>
    <source>
        <strain evidence="2 3">JCM 13586</strain>
    </source>
</reference>
<keyword evidence="1" id="KW-0472">Membrane</keyword>
<evidence type="ECO:0000313" key="3">
    <source>
        <dbReference type="Proteomes" id="UP000241222"/>
    </source>
</evidence>
<evidence type="ECO:0000313" key="2">
    <source>
        <dbReference type="EMBL" id="PSU33697.1"/>
    </source>
</evidence>
<dbReference type="AlphaFoldDB" id="A0A2T3IYM5"/>
<sequence>MNSVNTVSHLTILSYLVLTLGVCLGFFGLASPSIAKLAFFLTMLSIPLYLFGKVIEAIKENTNTRIDIFNESKDDMPVIIRKNVI</sequence>
<evidence type="ECO:0000256" key="1">
    <source>
        <dbReference type="SAM" id="Phobius"/>
    </source>
</evidence>
<feature type="transmembrane region" description="Helical" evidence="1">
    <location>
        <begin position="12"/>
        <end position="31"/>
    </location>
</feature>
<comment type="caution">
    <text evidence="2">The sequence shown here is derived from an EMBL/GenBank/DDBJ whole genome shotgun (WGS) entry which is preliminary data.</text>
</comment>
<dbReference type="RefSeq" id="WP_107349331.1">
    <property type="nucleotide sequence ID" value="NZ_PYMH01000005.1"/>
</dbReference>
<protein>
    <submittedName>
        <fullName evidence="2">Uncharacterized protein</fullName>
    </submittedName>
</protein>
<keyword evidence="1" id="KW-1133">Transmembrane helix</keyword>
<feature type="transmembrane region" description="Helical" evidence="1">
    <location>
        <begin position="37"/>
        <end position="55"/>
    </location>
</feature>
<dbReference type="EMBL" id="PYMH01000005">
    <property type="protein sequence ID" value="PSU33697.1"/>
    <property type="molecule type" value="Genomic_DNA"/>
</dbReference>
<gene>
    <name evidence="2" type="ORF">C9I99_13090</name>
</gene>
<accession>A0A2T3IYM5</accession>
<keyword evidence="1" id="KW-0812">Transmembrane</keyword>
<keyword evidence="3" id="KW-1185">Reference proteome</keyword>
<organism evidence="2 3">
    <name type="scientific">Photobacterium lutimaris</name>
    <dbReference type="NCBI Taxonomy" id="388278"/>
    <lineage>
        <taxon>Bacteria</taxon>
        <taxon>Pseudomonadati</taxon>
        <taxon>Pseudomonadota</taxon>
        <taxon>Gammaproteobacteria</taxon>
        <taxon>Vibrionales</taxon>
        <taxon>Vibrionaceae</taxon>
        <taxon>Photobacterium</taxon>
    </lineage>
</organism>
<proteinExistence type="predicted"/>
<dbReference type="Proteomes" id="UP000241222">
    <property type="component" value="Unassembled WGS sequence"/>
</dbReference>
<name>A0A2T3IYM5_9GAMM</name>